<feature type="transmembrane region" description="Helical" evidence="1">
    <location>
        <begin position="158"/>
        <end position="181"/>
    </location>
</feature>
<keyword evidence="1" id="KW-0472">Membrane</keyword>
<feature type="transmembrane region" description="Helical" evidence="1">
    <location>
        <begin position="193"/>
        <end position="208"/>
    </location>
</feature>
<sequence length="395" mass="43570">MLSTCSPPDGSRRGPCCTTEAAAGRSAGWTARPSRAWCLAALRHASHLGRRAQPCARRVWIRHTTALRCSDILTAVSLRRRFRLWRLRFWALILPPRPVPRDLLAERQTNLQILARLAGLAGVFVTASLGVTLIKLVLGLGGNGQYLAAVMERVSLSALAGMTLATLGASLLPMSLVWGFVSLATSSTSPRMQVFWAVAVVCDLTVFSKAIPNISWLCGVACYLLVRYADLRRSRGRGTTRVIDLAEWGRRSRYHGDGQIRGLSRRARDSARLNENEREALVQEIQDREGQLKLPADLARLAAVWSAASLYLVSLLISPPTFSALYLVTTEEGSRPGYLVRGRDDFLVLDESLTQARIWPRSEVLSWQLCSGTTNDDTWLFRPMVAPSDEGVSPC</sequence>
<proteinExistence type="predicted"/>
<dbReference type="EMBL" id="PDJC01000001">
    <property type="protein sequence ID" value="PFG17916.1"/>
    <property type="molecule type" value="Genomic_DNA"/>
</dbReference>
<dbReference type="Proteomes" id="UP000226079">
    <property type="component" value="Unassembled WGS sequence"/>
</dbReference>
<feature type="transmembrane region" description="Helical" evidence="1">
    <location>
        <begin position="117"/>
        <end position="138"/>
    </location>
</feature>
<name>A0A2A9CUU4_9ACTN</name>
<keyword evidence="3" id="KW-1185">Reference proteome</keyword>
<dbReference type="AlphaFoldDB" id="A0A2A9CUU4"/>
<organism evidence="2 3">
    <name type="scientific">Propionicimonas paludicola</name>
    <dbReference type="NCBI Taxonomy" id="185243"/>
    <lineage>
        <taxon>Bacteria</taxon>
        <taxon>Bacillati</taxon>
        <taxon>Actinomycetota</taxon>
        <taxon>Actinomycetes</taxon>
        <taxon>Propionibacteriales</taxon>
        <taxon>Nocardioidaceae</taxon>
        <taxon>Propionicimonas</taxon>
    </lineage>
</organism>
<reference evidence="2 3" key="1">
    <citation type="submission" date="2017-10" db="EMBL/GenBank/DDBJ databases">
        <title>Sequencing the genomes of 1000 actinobacteria strains.</title>
        <authorList>
            <person name="Klenk H.-P."/>
        </authorList>
    </citation>
    <scope>NUCLEOTIDE SEQUENCE [LARGE SCALE GENOMIC DNA]</scope>
    <source>
        <strain evidence="2 3">DSM 15597</strain>
    </source>
</reference>
<keyword evidence="1" id="KW-1133">Transmembrane helix</keyword>
<keyword evidence="1" id="KW-0812">Transmembrane</keyword>
<comment type="caution">
    <text evidence="2">The sequence shown here is derived from an EMBL/GenBank/DDBJ whole genome shotgun (WGS) entry which is preliminary data.</text>
</comment>
<evidence type="ECO:0000313" key="3">
    <source>
        <dbReference type="Proteomes" id="UP000226079"/>
    </source>
</evidence>
<gene>
    <name evidence="2" type="ORF">ATK74_2494</name>
</gene>
<evidence type="ECO:0000313" key="2">
    <source>
        <dbReference type="EMBL" id="PFG17916.1"/>
    </source>
</evidence>
<protein>
    <submittedName>
        <fullName evidence="2">Uncharacterized protein</fullName>
    </submittedName>
</protein>
<accession>A0A2A9CUU4</accession>
<evidence type="ECO:0000256" key="1">
    <source>
        <dbReference type="SAM" id="Phobius"/>
    </source>
</evidence>